<evidence type="ECO:0000313" key="10">
    <source>
        <dbReference type="Proteomes" id="UP001589894"/>
    </source>
</evidence>
<dbReference type="InterPro" id="IPR036396">
    <property type="entry name" value="Cyt_P450_sf"/>
</dbReference>
<sequence>MPPYAADSRPLPPLAPGLPLLGNALSMRGDVQAFFVRQYRALGPIYRVRALNQAFVIMAGTEANRFLRTRGDDHFSTADTMGGLDDQFGMRVHALAGRPHRHLRGRLGLGLSRELLRARWDAFAELTERRVTGWRAGSTVPVVDQCQRLAADQLSVVLTGTPATAQFELLRRAFELVLDVTVTGKLPPAALRLPTYRAARRRILAFAQAAVDDRAAHPHDGPPDLLDQAVAAADEHGRPYPPRVRAGMALQGYFGGINTVAYLYGFMLYAVLRHPHVHAEVLAEVDRAGGPPSFDTLRRMPALHGLVLETLRSYPSAPASARTVVRPFDFGGFVVPRGSRVLVATTVPHHLSEHWTDPEGFRLDRDFAGMRRRDAYAPFSVGAHTCLGAGLTEVLAAATMAILLRHVRLALPAPDHRLRPRATPGPNPGRLRVRVLGPATI</sequence>
<evidence type="ECO:0000256" key="5">
    <source>
        <dbReference type="ARBA" id="ARBA00023002"/>
    </source>
</evidence>
<dbReference type="Gene3D" id="1.10.630.10">
    <property type="entry name" value="Cytochrome P450"/>
    <property type="match status" value="1"/>
</dbReference>
<dbReference type="InterPro" id="IPR001128">
    <property type="entry name" value="Cyt_P450"/>
</dbReference>
<keyword evidence="6 8" id="KW-0408">Iron</keyword>
<evidence type="ECO:0000256" key="7">
    <source>
        <dbReference type="ARBA" id="ARBA00023033"/>
    </source>
</evidence>
<dbReference type="EMBL" id="JBHLUE010000026">
    <property type="protein sequence ID" value="MFC0567935.1"/>
    <property type="molecule type" value="Genomic_DNA"/>
</dbReference>
<keyword evidence="4 8" id="KW-0479">Metal-binding</keyword>
<evidence type="ECO:0000256" key="1">
    <source>
        <dbReference type="ARBA" id="ARBA00001971"/>
    </source>
</evidence>
<keyword evidence="7 8" id="KW-0503">Monooxygenase</keyword>
<dbReference type="CDD" id="cd00302">
    <property type="entry name" value="cytochrome_P450"/>
    <property type="match status" value="1"/>
</dbReference>
<evidence type="ECO:0000256" key="3">
    <source>
        <dbReference type="ARBA" id="ARBA00022617"/>
    </source>
</evidence>
<dbReference type="PRINTS" id="PR00463">
    <property type="entry name" value="EP450I"/>
</dbReference>
<comment type="similarity">
    <text evidence="2 8">Belongs to the cytochrome P450 family.</text>
</comment>
<evidence type="ECO:0000256" key="6">
    <source>
        <dbReference type="ARBA" id="ARBA00023004"/>
    </source>
</evidence>
<dbReference type="InterPro" id="IPR017972">
    <property type="entry name" value="Cyt_P450_CS"/>
</dbReference>
<dbReference type="PROSITE" id="PS00086">
    <property type="entry name" value="CYTOCHROME_P450"/>
    <property type="match status" value="1"/>
</dbReference>
<evidence type="ECO:0000256" key="8">
    <source>
        <dbReference type="RuleBase" id="RU000461"/>
    </source>
</evidence>
<evidence type="ECO:0000256" key="4">
    <source>
        <dbReference type="ARBA" id="ARBA00022723"/>
    </source>
</evidence>
<dbReference type="RefSeq" id="WP_377343313.1">
    <property type="nucleotide sequence ID" value="NZ_JBHLUE010000026.1"/>
</dbReference>
<comment type="caution">
    <text evidence="9">The sequence shown here is derived from an EMBL/GenBank/DDBJ whole genome shotgun (WGS) entry which is preliminary data.</text>
</comment>
<evidence type="ECO:0000256" key="2">
    <source>
        <dbReference type="ARBA" id="ARBA00010617"/>
    </source>
</evidence>
<keyword evidence="5 8" id="KW-0560">Oxidoreductase</keyword>
<keyword evidence="3 8" id="KW-0349">Heme</keyword>
<gene>
    <name evidence="9" type="ORF">ACFFHU_27800</name>
</gene>
<evidence type="ECO:0000313" key="9">
    <source>
        <dbReference type="EMBL" id="MFC0567935.1"/>
    </source>
</evidence>
<keyword evidence="10" id="KW-1185">Reference proteome</keyword>
<dbReference type="PANTHER" id="PTHR24286:SF24">
    <property type="entry name" value="LANOSTEROL 14-ALPHA DEMETHYLASE"/>
    <property type="match status" value="1"/>
</dbReference>
<dbReference type="PANTHER" id="PTHR24286">
    <property type="entry name" value="CYTOCHROME P450 26"/>
    <property type="match status" value="1"/>
</dbReference>
<dbReference type="Pfam" id="PF00067">
    <property type="entry name" value="p450"/>
    <property type="match status" value="1"/>
</dbReference>
<proteinExistence type="inferred from homology"/>
<comment type="cofactor">
    <cofactor evidence="1">
        <name>heme</name>
        <dbReference type="ChEBI" id="CHEBI:30413"/>
    </cofactor>
</comment>
<dbReference type="SUPFAM" id="SSF48264">
    <property type="entry name" value="Cytochrome P450"/>
    <property type="match status" value="1"/>
</dbReference>
<dbReference type="Proteomes" id="UP001589894">
    <property type="component" value="Unassembled WGS sequence"/>
</dbReference>
<accession>A0ABV6P4J4</accession>
<dbReference type="InterPro" id="IPR002401">
    <property type="entry name" value="Cyt_P450_E_grp-I"/>
</dbReference>
<protein>
    <submittedName>
        <fullName evidence="9">Cytochrome P450</fullName>
    </submittedName>
</protein>
<name>A0ABV6P4J4_9ACTN</name>
<reference evidence="9 10" key="1">
    <citation type="submission" date="2024-09" db="EMBL/GenBank/DDBJ databases">
        <authorList>
            <person name="Sun Q."/>
            <person name="Mori K."/>
        </authorList>
    </citation>
    <scope>NUCLEOTIDE SEQUENCE [LARGE SCALE GENOMIC DNA]</scope>
    <source>
        <strain evidence="9 10">TBRC 2205</strain>
    </source>
</reference>
<organism evidence="9 10">
    <name type="scientific">Plantactinospora siamensis</name>
    <dbReference type="NCBI Taxonomy" id="555372"/>
    <lineage>
        <taxon>Bacteria</taxon>
        <taxon>Bacillati</taxon>
        <taxon>Actinomycetota</taxon>
        <taxon>Actinomycetes</taxon>
        <taxon>Micromonosporales</taxon>
        <taxon>Micromonosporaceae</taxon>
        <taxon>Plantactinospora</taxon>
    </lineage>
</organism>